<accession>A0A378KXM3</accession>
<keyword evidence="1" id="KW-1133">Transmembrane helix</keyword>
<name>A0A378KXM3_9GAMM</name>
<reference evidence="2 4" key="1">
    <citation type="submission" date="2015-11" db="EMBL/GenBank/DDBJ databases">
        <title>Genomic analysis of 38 Legionella species identifies large and diverse effector repertoires.</title>
        <authorList>
            <person name="Burstein D."/>
            <person name="Amaro F."/>
            <person name="Zusman T."/>
            <person name="Lifshitz Z."/>
            <person name="Cohen O."/>
            <person name="Gilbert J.A."/>
            <person name="Pupko T."/>
            <person name="Shuman H.A."/>
            <person name="Segal G."/>
        </authorList>
    </citation>
    <scope>NUCLEOTIDE SEQUENCE [LARGE SCALE GENOMIC DNA]</scope>
    <source>
        <strain evidence="2 4">ATCC 49507</strain>
    </source>
</reference>
<dbReference type="RefSeq" id="WP_058474023.1">
    <property type="nucleotide sequence ID" value="NZ_CAAAIL010000015.1"/>
</dbReference>
<sequence length="233" mass="26517">MKKISEYLWTIITGIATIWGFLSFIWIILSYFNIFPFYEIKIKKINSVELITNLFSGQDIQLDFNPIGYVDRSEIHTAQWDIKHEKQTLFTLTGLRPILSLPKTADGIFNISVKLTLENHGILQGYSNIYVVQQATHQITTQLLKNIIIKSDVPQNSMAFNGTGNPLINTSEIEVYAGNNMWLKKKIIKSGNNYYINLNPGDHVTTTANKMILRIPHSESTASYLSVPFNESN</sequence>
<proteinExistence type="predicted"/>
<evidence type="ECO:0000313" key="5">
    <source>
        <dbReference type="Proteomes" id="UP000254230"/>
    </source>
</evidence>
<evidence type="ECO:0000313" key="4">
    <source>
        <dbReference type="Proteomes" id="UP000054639"/>
    </source>
</evidence>
<evidence type="ECO:0000313" key="3">
    <source>
        <dbReference type="EMBL" id="STY18351.1"/>
    </source>
</evidence>
<dbReference type="EMBL" id="LNYR01000022">
    <property type="protein sequence ID" value="KTD48319.1"/>
    <property type="molecule type" value="Genomic_DNA"/>
</dbReference>
<keyword evidence="1" id="KW-0812">Transmembrane</keyword>
<evidence type="ECO:0000313" key="2">
    <source>
        <dbReference type="EMBL" id="KTD48319.1"/>
    </source>
</evidence>
<keyword evidence="4" id="KW-1185">Reference proteome</keyword>
<dbReference type="Proteomes" id="UP000054639">
    <property type="component" value="Unassembled WGS sequence"/>
</dbReference>
<protein>
    <submittedName>
        <fullName evidence="3">Uncharacterized protein</fullName>
    </submittedName>
</protein>
<gene>
    <name evidence="2" type="ORF">Lqua_1848</name>
    <name evidence="3" type="ORF">NCTC12376_02169</name>
</gene>
<dbReference type="EMBL" id="UGOW01000001">
    <property type="protein sequence ID" value="STY18351.1"/>
    <property type="molecule type" value="Genomic_DNA"/>
</dbReference>
<dbReference type="AlphaFoldDB" id="A0A378KXM3"/>
<feature type="transmembrane region" description="Helical" evidence="1">
    <location>
        <begin position="7"/>
        <end position="32"/>
    </location>
</feature>
<keyword evidence="1" id="KW-0472">Membrane</keyword>
<dbReference type="Proteomes" id="UP000254230">
    <property type="component" value="Unassembled WGS sequence"/>
</dbReference>
<reference evidence="3 5" key="2">
    <citation type="submission" date="2018-06" db="EMBL/GenBank/DDBJ databases">
        <authorList>
            <consortium name="Pathogen Informatics"/>
            <person name="Doyle S."/>
        </authorList>
    </citation>
    <scope>NUCLEOTIDE SEQUENCE [LARGE SCALE GENOMIC DNA]</scope>
    <source>
        <strain evidence="3 5">NCTC12376</strain>
    </source>
</reference>
<evidence type="ECO:0000256" key="1">
    <source>
        <dbReference type="SAM" id="Phobius"/>
    </source>
</evidence>
<organism evidence="3 5">
    <name type="scientific">Legionella quateirensis</name>
    <dbReference type="NCBI Taxonomy" id="45072"/>
    <lineage>
        <taxon>Bacteria</taxon>
        <taxon>Pseudomonadati</taxon>
        <taxon>Pseudomonadota</taxon>
        <taxon>Gammaproteobacteria</taxon>
        <taxon>Legionellales</taxon>
        <taxon>Legionellaceae</taxon>
        <taxon>Legionella</taxon>
    </lineage>
</organism>